<dbReference type="InterPro" id="IPR011598">
    <property type="entry name" value="bHLH_dom"/>
</dbReference>
<dbReference type="PROSITE" id="PS50888">
    <property type="entry name" value="BHLH"/>
    <property type="match status" value="1"/>
</dbReference>
<dbReference type="EMBL" id="AP028915">
    <property type="protein sequence ID" value="BES96148.1"/>
    <property type="molecule type" value="Genomic_DNA"/>
</dbReference>
<evidence type="ECO:0000313" key="2">
    <source>
        <dbReference type="EMBL" id="BES96148.1"/>
    </source>
</evidence>
<organism evidence="2 3">
    <name type="scientific">Nesidiocoris tenuis</name>
    <dbReference type="NCBI Taxonomy" id="355587"/>
    <lineage>
        <taxon>Eukaryota</taxon>
        <taxon>Metazoa</taxon>
        <taxon>Ecdysozoa</taxon>
        <taxon>Arthropoda</taxon>
        <taxon>Hexapoda</taxon>
        <taxon>Insecta</taxon>
        <taxon>Pterygota</taxon>
        <taxon>Neoptera</taxon>
        <taxon>Paraneoptera</taxon>
        <taxon>Hemiptera</taxon>
        <taxon>Heteroptera</taxon>
        <taxon>Panheteroptera</taxon>
        <taxon>Cimicomorpha</taxon>
        <taxon>Miridae</taxon>
        <taxon>Dicyphina</taxon>
        <taxon>Nesidiocoris</taxon>
    </lineage>
</organism>
<reference evidence="2 3" key="1">
    <citation type="submission" date="2023-09" db="EMBL/GenBank/DDBJ databases">
        <title>Nesidiocoris tenuis whole genome shotgun sequence.</title>
        <authorList>
            <person name="Shibata T."/>
            <person name="Shimoda M."/>
            <person name="Kobayashi T."/>
            <person name="Uehara T."/>
        </authorList>
    </citation>
    <scope>NUCLEOTIDE SEQUENCE [LARGE SCALE GENOMIC DNA]</scope>
    <source>
        <strain evidence="2 3">Japan</strain>
    </source>
</reference>
<proteinExistence type="predicted"/>
<sequence length="135" mass="15100">MHRLNTALDRLRRHLPMEVNMIGKARLSKIETLKVACNYIAALTESLEKGEQLTSAALCLRLSCGVTPLKGHRILKKFVQHTEVTSSTNYVTCTASRPVLQNGPITWDTGRQKEPSKKRGSDEIGVFDVKYLTSM</sequence>
<protein>
    <recommendedName>
        <fullName evidence="1">BHLH domain-containing protein</fullName>
    </recommendedName>
</protein>
<dbReference type="PANTHER" id="PTHR19290:SF134">
    <property type="entry name" value="NEUROGENIC DIFFERENTIATION FACTOR 1"/>
    <property type="match status" value="1"/>
</dbReference>
<evidence type="ECO:0000259" key="1">
    <source>
        <dbReference type="PROSITE" id="PS50888"/>
    </source>
</evidence>
<accession>A0ABN7AVE1</accession>
<dbReference type="Proteomes" id="UP001307889">
    <property type="component" value="Chromosome 7"/>
</dbReference>
<evidence type="ECO:0000313" key="3">
    <source>
        <dbReference type="Proteomes" id="UP001307889"/>
    </source>
</evidence>
<name>A0ABN7AVE1_9HEMI</name>
<dbReference type="InterPro" id="IPR036638">
    <property type="entry name" value="HLH_DNA-bd_sf"/>
</dbReference>
<dbReference type="Pfam" id="PF00010">
    <property type="entry name" value="HLH"/>
    <property type="match status" value="1"/>
</dbReference>
<dbReference type="SUPFAM" id="SSF47459">
    <property type="entry name" value="HLH, helix-loop-helix DNA-binding domain"/>
    <property type="match status" value="1"/>
</dbReference>
<dbReference type="InterPro" id="IPR050359">
    <property type="entry name" value="bHLH_transcription_factors"/>
</dbReference>
<keyword evidence="3" id="KW-1185">Reference proteome</keyword>
<dbReference type="Gene3D" id="4.10.280.10">
    <property type="entry name" value="Helix-loop-helix DNA-binding domain"/>
    <property type="match status" value="1"/>
</dbReference>
<gene>
    <name evidence="2" type="ORF">NTJ_08957</name>
</gene>
<dbReference type="PANTHER" id="PTHR19290">
    <property type="entry name" value="BASIC HELIX-LOOP-HELIX PROTEIN NEUROGENIN-RELATED"/>
    <property type="match status" value="1"/>
</dbReference>
<feature type="domain" description="BHLH" evidence="1">
    <location>
        <begin position="1"/>
        <end position="43"/>
    </location>
</feature>